<proteinExistence type="predicted"/>
<dbReference type="AlphaFoldDB" id="A0A645B6E2"/>
<gene>
    <name evidence="1" type="ORF">SDC9_107480</name>
</gene>
<dbReference type="EMBL" id="VSSQ01017899">
    <property type="protein sequence ID" value="MPM60628.1"/>
    <property type="molecule type" value="Genomic_DNA"/>
</dbReference>
<protein>
    <recommendedName>
        <fullName evidence="2">Lipoprotein</fullName>
    </recommendedName>
</protein>
<reference evidence="1" key="1">
    <citation type="submission" date="2019-08" db="EMBL/GenBank/DDBJ databases">
        <authorList>
            <person name="Kucharzyk K."/>
            <person name="Murdoch R.W."/>
            <person name="Higgins S."/>
            <person name="Loffler F."/>
        </authorList>
    </citation>
    <scope>NUCLEOTIDE SEQUENCE</scope>
</reference>
<comment type="caution">
    <text evidence="1">The sequence shown here is derived from an EMBL/GenBank/DDBJ whole genome shotgun (WGS) entry which is preliminary data.</text>
</comment>
<evidence type="ECO:0000313" key="1">
    <source>
        <dbReference type="EMBL" id="MPM60628.1"/>
    </source>
</evidence>
<name>A0A645B6E2_9ZZZZ</name>
<organism evidence="1">
    <name type="scientific">bioreactor metagenome</name>
    <dbReference type="NCBI Taxonomy" id="1076179"/>
    <lineage>
        <taxon>unclassified sequences</taxon>
        <taxon>metagenomes</taxon>
        <taxon>ecological metagenomes</taxon>
    </lineage>
</organism>
<evidence type="ECO:0008006" key="2">
    <source>
        <dbReference type="Google" id="ProtNLM"/>
    </source>
</evidence>
<sequence length="263" mass="30177">MKKILLVSVLLLLVLGISGCSIQEKGTDTIESNLKEINKGINQFSDLRNGTLEVEASMESVNNAVESMEATKNTSTLTFILKPKGYDYIEETKTLYERTGQSEFSATKQVNGKFYFGVPVEQSTKDKRKSYEWHDFSERNKKQYEPNAALQMMMSPAKWLNNKEYIKAITKEKDGLLTKYTVTTNDEFAKYARENYHSSQESYTVIEHHEIYWINKDGLLVKHQMYGEVEWTIDGITDTYISYTTVELTGSNDKDLKEIGDNT</sequence>
<dbReference type="PROSITE" id="PS51257">
    <property type="entry name" value="PROKAR_LIPOPROTEIN"/>
    <property type="match status" value="1"/>
</dbReference>
<accession>A0A645B6E2</accession>